<dbReference type="Pfam" id="PF00710">
    <property type="entry name" value="Asparaginase"/>
    <property type="match status" value="1"/>
</dbReference>
<dbReference type="CDD" id="cd08963">
    <property type="entry name" value="L-asparaginase_I"/>
    <property type="match status" value="1"/>
</dbReference>
<name>A0A2H0UYL5_9BACT</name>
<dbReference type="Gene3D" id="3.40.50.40">
    <property type="match status" value="1"/>
</dbReference>
<dbReference type="InterPro" id="IPR006034">
    <property type="entry name" value="Asparaginase/glutaminase-like"/>
</dbReference>
<dbReference type="SMART" id="SM00870">
    <property type="entry name" value="Asparaginase"/>
    <property type="match status" value="1"/>
</dbReference>
<dbReference type="PIRSF" id="PIRSF500176">
    <property type="entry name" value="L_ASNase"/>
    <property type="match status" value="1"/>
</dbReference>
<protein>
    <submittedName>
        <fullName evidence="5">L-asparaginase 1</fullName>
    </submittedName>
</protein>
<dbReference type="PIRSF" id="PIRSF001220">
    <property type="entry name" value="L-ASNase_gatD"/>
    <property type="match status" value="1"/>
</dbReference>
<feature type="domain" description="Asparaginase/glutaminase C-terminal" evidence="4">
    <location>
        <begin position="202"/>
        <end position="311"/>
    </location>
</feature>
<dbReference type="GO" id="GO:0006520">
    <property type="term" value="P:amino acid metabolic process"/>
    <property type="evidence" value="ECO:0007669"/>
    <property type="project" value="InterPro"/>
</dbReference>
<dbReference type="InterPro" id="IPR027474">
    <property type="entry name" value="L-asparaginase_N"/>
</dbReference>
<dbReference type="InterPro" id="IPR037152">
    <property type="entry name" value="L-asparaginase_N_sf"/>
</dbReference>
<keyword evidence="1" id="KW-0378">Hydrolase</keyword>
<dbReference type="InterPro" id="IPR036152">
    <property type="entry name" value="Asp/glu_Ase-like_sf"/>
</dbReference>
<evidence type="ECO:0000313" key="6">
    <source>
        <dbReference type="Proteomes" id="UP000228510"/>
    </source>
</evidence>
<comment type="caution">
    <text evidence="5">The sequence shown here is derived from an EMBL/GenBank/DDBJ whole genome shotgun (WGS) entry which is preliminary data.</text>
</comment>
<dbReference type="AlphaFoldDB" id="A0A2H0UYL5"/>
<evidence type="ECO:0000256" key="2">
    <source>
        <dbReference type="PIRSR" id="PIRSR001220-1"/>
    </source>
</evidence>
<accession>A0A2H0UYL5</accession>
<dbReference type="PANTHER" id="PTHR11707:SF28">
    <property type="entry name" value="60 KDA LYSOPHOSPHOLIPASE"/>
    <property type="match status" value="1"/>
</dbReference>
<dbReference type="SUPFAM" id="SSF53774">
    <property type="entry name" value="Glutaminase/Asparaginase"/>
    <property type="match status" value="1"/>
</dbReference>
<organism evidence="5 6">
    <name type="scientific">Candidatus Falkowbacteria bacterium CG10_big_fil_rev_8_21_14_0_10_44_15</name>
    <dbReference type="NCBI Taxonomy" id="1974569"/>
    <lineage>
        <taxon>Bacteria</taxon>
        <taxon>Candidatus Falkowiibacteriota</taxon>
    </lineage>
</organism>
<dbReference type="Gene3D" id="3.40.50.1170">
    <property type="entry name" value="L-asparaginase, N-terminal domain"/>
    <property type="match status" value="1"/>
</dbReference>
<evidence type="ECO:0000313" key="5">
    <source>
        <dbReference type="EMBL" id="PIR91936.1"/>
    </source>
</evidence>
<dbReference type="Pfam" id="PF17763">
    <property type="entry name" value="Asparaginase_C"/>
    <property type="match status" value="1"/>
</dbReference>
<dbReference type="InterPro" id="IPR041725">
    <property type="entry name" value="L-asparaginase_I"/>
</dbReference>
<dbReference type="NCBIfam" id="TIGR00519">
    <property type="entry name" value="asnASE_I"/>
    <property type="match status" value="1"/>
</dbReference>
<dbReference type="Proteomes" id="UP000228510">
    <property type="component" value="Unassembled WGS sequence"/>
</dbReference>
<proteinExistence type="predicted"/>
<dbReference type="PANTHER" id="PTHR11707">
    <property type="entry name" value="L-ASPARAGINASE"/>
    <property type="match status" value="1"/>
</dbReference>
<dbReference type="EMBL" id="PFAT01000058">
    <property type="protein sequence ID" value="PIR91936.1"/>
    <property type="molecule type" value="Genomic_DNA"/>
</dbReference>
<evidence type="ECO:0000256" key="1">
    <source>
        <dbReference type="ARBA" id="ARBA00022801"/>
    </source>
</evidence>
<dbReference type="InterPro" id="IPR006033">
    <property type="entry name" value="AsnA_fam"/>
</dbReference>
<dbReference type="PRINTS" id="PR00139">
    <property type="entry name" value="ASNGLNASE"/>
</dbReference>
<dbReference type="GO" id="GO:0004067">
    <property type="term" value="F:asparaginase activity"/>
    <property type="evidence" value="ECO:0007669"/>
    <property type="project" value="UniProtKB-UniRule"/>
</dbReference>
<dbReference type="PROSITE" id="PS51732">
    <property type="entry name" value="ASN_GLN_ASE_3"/>
    <property type="match status" value="1"/>
</dbReference>
<evidence type="ECO:0000259" key="3">
    <source>
        <dbReference type="Pfam" id="PF00710"/>
    </source>
</evidence>
<gene>
    <name evidence="5" type="ORF">COU01_04510</name>
</gene>
<dbReference type="InterPro" id="IPR040919">
    <property type="entry name" value="Asparaginase_C"/>
</dbReference>
<feature type="domain" description="L-asparaginase N-terminal" evidence="3">
    <location>
        <begin position="3"/>
        <end position="185"/>
    </location>
</feature>
<sequence>MKKILLVGLGGTIVCSSSEEGLVPKYSLEYLLSKEPGVSQIAKIETVQLMKRTIVFHKDWVKIAKLIAESLNKFDGFVITMGTDTLAYTSSMLSFMLRGINKPVVITGAMISVENDNSDAKKNLADSISFACEQYGGIFVVFNGKVINGCRASKVITNKIAAFESINFPYFAEIKEGKIFYNNKQEIKNSELSLNTKINRSVATVKLNPQVSEKLFDALSDYKGFVIEGYGDGNISDNLVSPIIKLTKNDKLVVIASQCAYGEVEHKYRGGHLVIEAGAISAKDMTKESATTKLMWCLGQTKKIDKIKKLMSENICGEIKK</sequence>
<feature type="active site" description="O-isoaspartyl threonine intermediate" evidence="2">
    <location>
        <position position="12"/>
    </location>
</feature>
<dbReference type="InterPro" id="IPR027473">
    <property type="entry name" value="L-asparaginase_C"/>
</dbReference>
<evidence type="ECO:0000259" key="4">
    <source>
        <dbReference type="Pfam" id="PF17763"/>
    </source>
</evidence>
<dbReference type="SFLD" id="SFLDS00057">
    <property type="entry name" value="Glutaminase/Asparaginase"/>
    <property type="match status" value="1"/>
</dbReference>
<reference evidence="6" key="1">
    <citation type="submission" date="2017-09" db="EMBL/GenBank/DDBJ databases">
        <title>Depth-based differentiation of microbial function through sediment-hosted aquifers and enrichment of novel symbionts in the deep terrestrial subsurface.</title>
        <authorList>
            <person name="Probst A.J."/>
            <person name="Ladd B."/>
            <person name="Jarett J.K."/>
            <person name="Geller-Mcgrath D.E."/>
            <person name="Sieber C.M.K."/>
            <person name="Emerson J.B."/>
            <person name="Anantharaman K."/>
            <person name="Thomas B.C."/>
            <person name="Malmstrom R."/>
            <person name="Stieglmeier M."/>
            <person name="Klingl A."/>
            <person name="Woyke T."/>
            <person name="Ryan C.M."/>
            <person name="Banfield J.F."/>
        </authorList>
    </citation>
    <scope>NUCLEOTIDE SEQUENCE [LARGE SCALE GENOMIC DNA]</scope>
</reference>